<dbReference type="InterPro" id="IPR029039">
    <property type="entry name" value="Flavoprotein-like_sf"/>
</dbReference>
<gene>
    <name evidence="15" type="primary">cysJ</name>
    <name evidence="15" type="ordered locus">MEALZ_2969</name>
</gene>
<dbReference type="InterPro" id="IPR008254">
    <property type="entry name" value="Flavodoxin/NO_synth"/>
</dbReference>
<evidence type="ECO:0000256" key="6">
    <source>
        <dbReference type="ARBA" id="ARBA00022827"/>
    </source>
</evidence>
<keyword evidence="7 12" id="KW-0521">NADP</keyword>
<dbReference type="PATRIC" id="fig|271065.3.peg.3052"/>
<evidence type="ECO:0000256" key="4">
    <source>
        <dbReference type="ARBA" id="ARBA00022630"/>
    </source>
</evidence>
<evidence type="ECO:0000256" key="3">
    <source>
        <dbReference type="ARBA" id="ARBA00022605"/>
    </source>
</evidence>
<name>G4T1W1_META2</name>
<keyword evidence="6 12" id="KW-0274">FAD</keyword>
<reference evidence="16" key="1">
    <citation type="journal article" date="2012" name="J. Bacteriol.">
        <title>Genome sequence of the haloalkaliphilic methanotrophic bacterium Methylomicrobium alcaliphilum 20Z.</title>
        <authorList>
            <person name="Vuilleumier S."/>
            <person name="Khmelenina V.N."/>
            <person name="Bringel F."/>
            <person name="Reshetnikov A.S."/>
            <person name="Lajus A."/>
            <person name="Mangenot S."/>
            <person name="Rouy Z."/>
            <person name="Op den Camp H.J."/>
            <person name="Jetten M.S."/>
            <person name="Dispirito A.A."/>
            <person name="Dunfield P."/>
            <person name="Klotz M.G."/>
            <person name="Semrau J.D."/>
            <person name="Stein L.Y."/>
            <person name="Barbe V."/>
            <person name="Medigue C."/>
            <person name="Trotsenko Y.A."/>
            <person name="Kalyuzhnaya M.G."/>
        </authorList>
    </citation>
    <scope>NUCLEOTIDE SEQUENCE [LARGE SCALE GENOMIC DNA]</scope>
    <source>
        <strain evidence="16">DSM 19304 / NCIMB 14124 / VKM B-2133 / 20Z</strain>
    </source>
</reference>
<dbReference type="InterPro" id="IPR010199">
    <property type="entry name" value="CysJ"/>
</dbReference>
<keyword evidence="9 15" id="KW-0560">Oxidoreductase</keyword>
<feature type="binding site" evidence="12">
    <location>
        <begin position="507"/>
        <end position="511"/>
    </location>
    <ligand>
        <name>NADP(+)</name>
        <dbReference type="ChEBI" id="CHEBI:58349"/>
    </ligand>
</feature>
<organism evidence="15 16">
    <name type="scientific">Methylotuvimicrobium alcaliphilum (strain DSM 19304 / NCIMB 14124 / VKM B-2133 / 20Z)</name>
    <name type="common">Methylomicrobium alcaliphilum</name>
    <dbReference type="NCBI Taxonomy" id="1091494"/>
    <lineage>
        <taxon>Bacteria</taxon>
        <taxon>Pseudomonadati</taxon>
        <taxon>Pseudomonadota</taxon>
        <taxon>Gammaproteobacteria</taxon>
        <taxon>Methylococcales</taxon>
        <taxon>Methylococcaceae</taxon>
        <taxon>Methylotuvimicrobium</taxon>
    </lineage>
</organism>
<dbReference type="InterPro" id="IPR003097">
    <property type="entry name" value="CysJ-like_FAD-binding"/>
</dbReference>
<dbReference type="GO" id="GO:0010181">
    <property type="term" value="F:FMN binding"/>
    <property type="evidence" value="ECO:0007669"/>
    <property type="project" value="InterPro"/>
</dbReference>
<evidence type="ECO:0000256" key="1">
    <source>
        <dbReference type="ARBA" id="ARBA00012604"/>
    </source>
</evidence>
<dbReference type="Gene3D" id="3.40.50.80">
    <property type="entry name" value="Nucleotide-binding domain of ferredoxin-NADP reductase (FNR) module"/>
    <property type="match status" value="1"/>
</dbReference>
<comment type="catalytic activity">
    <reaction evidence="11">
        <text>hydrogen sulfide + 3 NADP(+) + 3 H2O = sulfite + 3 NADPH + 4 H(+)</text>
        <dbReference type="Rhea" id="RHEA:13801"/>
        <dbReference type="ChEBI" id="CHEBI:15377"/>
        <dbReference type="ChEBI" id="CHEBI:15378"/>
        <dbReference type="ChEBI" id="CHEBI:17359"/>
        <dbReference type="ChEBI" id="CHEBI:29919"/>
        <dbReference type="ChEBI" id="CHEBI:57783"/>
        <dbReference type="ChEBI" id="CHEBI:58349"/>
        <dbReference type="EC" id="1.8.1.2"/>
    </reaction>
</comment>
<proteinExistence type="predicted"/>
<dbReference type="HOGENOM" id="CLU_001570_17_7_6"/>
<evidence type="ECO:0000256" key="10">
    <source>
        <dbReference type="ARBA" id="ARBA00023192"/>
    </source>
</evidence>
<evidence type="ECO:0000259" key="13">
    <source>
        <dbReference type="PROSITE" id="PS50902"/>
    </source>
</evidence>
<dbReference type="GO" id="GO:0019344">
    <property type="term" value="P:cysteine biosynthetic process"/>
    <property type="evidence" value="ECO:0007669"/>
    <property type="project" value="UniProtKB-KW"/>
</dbReference>
<keyword evidence="5 12" id="KW-0288">FMN</keyword>
<dbReference type="PRINTS" id="PR00371">
    <property type="entry name" value="FPNCR"/>
</dbReference>
<evidence type="ECO:0000256" key="5">
    <source>
        <dbReference type="ARBA" id="ARBA00022643"/>
    </source>
</evidence>
<evidence type="ECO:0000256" key="8">
    <source>
        <dbReference type="ARBA" id="ARBA00022982"/>
    </source>
</evidence>
<feature type="binding site" evidence="12">
    <location>
        <position position="392"/>
    </location>
    <ligand>
        <name>FAD</name>
        <dbReference type="ChEBI" id="CHEBI:57692"/>
    </ligand>
</feature>
<keyword evidence="16" id="KW-1185">Reference proteome</keyword>
<keyword evidence="4" id="KW-0285">Flavoprotein</keyword>
<feature type="binding site" evidence="12">
    <location>
        <begin position="386"/>
        <end position="388"/>
    </location>
    <ligand>
        <name>FAD</name>
        <dbReference type="ChEBI" id="CHEBI:57692"/>
    </ligand>
</feature>
<evidence type="ECO:0000256" key="9">
    <source>
        <dbReference type="ARBA" id="ARBA00023002"/>
    </source>
</evidence>
<evidence type="ECO:0000256" key="2">
    <source>
        <dbReference type="ARBA" id="ARBA00022448"/>
    </source>
</evidence>
<dbReference type="FunFam" id="3.40.50.80:FF:000001">
    <property type="entry name" value="NADPH--cytochrome P450 reductase 1"/>
    <property type="match status" value="1"/>
</dbReference>
<feature type="binding site" evidence="12">
    <location>
        <begin position="136"/>
        <end position="145"/>
    </location>
    <ligand>
        <name>FMN</name>
        <dbReference type="ChEBI" id="CHEBI:58210"/>
    </ligand>
</feature>
<dbReference type="GO" id="GO:0004783">
    <property type="term" value="F:sulfite reductase (NADPH) activity"/>
    <property type="evidence" value="ECO:0007669"/>
    <property type="project" value="UniProtKB-EC"/>
</dbReference>
<dbReference type="InterPro" id="IPR001433">
    <property type="entry name" value="OxRdtase_FAD/NAD-bd"/>
</dbReference>
<dbReference type="Pfam" id="PF00258">
    <property type="entry name" value="Flavodoxin_1"/>
    <property type="match status" value="1"/>
</dbReference>
<dbReference type="InterPro" id="IPR023173">
    <property type="entry name" value="NADPH_Cyt_P450_Rdtase_alpha"/>
</dbReference>
<dbReference type="GO" id="GO:0050660">
    <property type="term" value="F:flavin adenine dinucleotide binding"/>
    <property type="evidence" value="ECO:0007669"/>
    <property type="project" value="InterPro"/>
</dbReference>
<feature type="binding site" evidence="12">
    <location>
        <begin position="100"/>
        <end position="103"/>
    </location>
    <ligand>
        <name>FMN</name>
        <dbReference type="ChEBI" id="CHEBI:58210"/>
    </ligand>
</feature>
<evidence type="ECO:0000256" key="7">
    <source>
        <dbReference type="ARBA" id="ARBA00022857"/>
    </source>
</evidence>
<keyword evidence="3" id="KW-0028">Amino-acid biosynthesis</keyword>
<dbReference type="PANTHER" id="PTHR19384:SF128">
    <property type="entry name" value="NADPH OXIDOREDUCTASE A"/>
    <property type="match status" value="1"/>
</dbReference>
<keyword evidence="10" id="KW-0198">Cysteine biosynthesis</keyword>
<comment type="cofactor">
    <cofactor evidence="12">
        <name>FMN</name>
        <dbReference type="ChEBI" id="CHEBI:58210"/>
    </cofactor>
    <text evidence="12">Binds 1 FMN per subunit.</text>
</comment>
<dbReference type="SUPFAM" id="SSF52218">
    <property type="entry name" value="Flavoproteins"/>
    <property type="match status" value="1"/>
</dbReference>
<dbReference type="Pfam" id="PF00667">
    <property type="entry name" value="FAD_binding_1"/>
    <property type="match status" value="1"/>
</dbReference>
<dbReference type="PANTHER" id="PTHR19384">
    <property type="entry name" value="NITRIC OXIDE SYNTHASE-RELATED"/>
    <property type="match status" value="1"/>
</dbReference>
<dbReference type="NCBIfam" id="NF004859">
    <property type="entry name" value="PRK06214.1"/>
    <property type="match status" value="1"/>
</dbReference>
<dbReference type="InterPro" id="IPR039261">
    <property type="entry name" value="FNR_nucleotide-bd"/>
</dbReference>
<dbReference type="InterPro" id="IPR017938">
    <property type="entry name" value="Riboflavin_synthase-like_b-brl"/>
</dbReference>
<dbReference type="Pfam" id="PF00175">
    <property type="entry name" value="NAD_binding_1"/>
    <property type="match status" value="1"/>
</dbReference>
<dbReference type="InterPro" id="IPR017927">
    <property type="entry name" value="FAD-bd_FR_type"/>
</dbReference>
<feature type="domain" description="FAD-binding FR-type" evidence="14">
    <location>
        <begin position="213"/>
        <end position="430"/>
    </location>
</feature>
<feature type="binding site" evidence="12">
    <location>
        <begin position="401"/>
        <end position="404"/>
    </location>
    <ligand>
        <name>FAD</name>
        <dbReference type="ChEBI" id="CHEBI:57692"/>
    </ligand>
</feature>
<evidence type="ECO:0000313" key="15">
    <source>
        <dbReference type="EMBL" id="CCE24635.1"/>
    </source>
</evidence>
<dbReference type="SUPFAM" id="SSF63380">
    <property type="entry name" value="Riboflavin synthase domain-like"/>
    <property type="match status" value="1"/>
</dbReference>
<dbReference type="PRINTS" id="PR00369">
    <property type="entry name" value="FLAVODOXIN"/>
</dbReference>
<dbReference type="InterPro" id="IPR001094">
    <property type="entry name" value="Flavdoxin-like"/>
</dbReference>
<dbReference type="KEGG" id="mah:MEALZ_2969"/>
<dbReference type="Gene3D" id="3.40.50.360">
    <property type="match status" value="1"/>
</dbReference>
<dbReference type="EC" id="1.8.1.2" evidence="1"/>
<dbReference type="Proteomes" id="UP000008315">
    <property type="component" value="Chromosome"/>
</dbReference>
<dbReference type="STRING" id="1091494.MEALZ_2969"/>
<evidence type="ECO:0000256" key="12">
    <source>
        <dbReference type="PIRSR" id="PIRSR000207-1"/>
    </source>
</evidence>
<dbReference type="GO" id="GO:0005829">
    <property type="term" value="C:cytosol"/>
    <property type="evidence" value="ECO:0007669"/>
    <property type="project" value="TreeGrafter"/>
</dbReference>
<dbReference type="PIRSF" id="PIRSF000207">
    <property type="entry name" value="SiR-FP_CysJ"/>
    <property type="match status" value="1"/>
</dbReference>
<dbReference type="PROSITE" id="PS50902">
    <property type="entry name" value="FLAVODOXIN_LIKE"/>
    <property type="match status" value="1"/>
</dbReference>
<accession>G4T1W1</accession>
<feature type="binding site" evidence="12">
    <location>
        <begin position="501"/>
        <end position="502"/>
    </location>
    <ligand>
        <name>NADP(+)</name>
        <dbReference type="ChEBI" id="CHEBI:58349"/>
    </ligand>
</feature>
<dbReference type="AlphaFoldDB" id="G4T1W1"/>
<dbReference type="EMBL" id="FO082060">
    <property type="protein sequence ID" value="CCE24635.1"/>
    <property type="molecule type" value="Genomic_DNA"/>
</dbReference>
<protein>
    <recommendedName>
        <fullName evidence="1">assimilatory sulfite reductase (NADPH)</fullName>
        <ecNumber evidence="1">1.8.1.2</ecNumber>
    </recommendedName>
</protein>
<dbReference type="Gene3D" id="1.20.990.10">
    <property type="entry name" value="NADPH-cytochrome p450 Reductase, Chain A, domain 3"/>
    <property type="match status" value="1"/>
</dbReference>
<evidence type="ECO:0000256" key="11">
    <source>
        <dbReference type="ARBA" id="ARBA00052219"/>
    </source>
</evidence>
<dbReference type="InterPro" id="IPR001709">
    <property type="entry name" value="Flavoprot_Pyr_Nucl_cyt_Rdtase"/>
</dbReference>
<feature type="domain" description="Flavodoxin-like" evidence="13">
    <location>
        <begin position="47"/>
        <end position="185"/>
    </location>
</feature>
<keyword evidence="2" id="KW-0813">Transport</keyword>
<keyword evidence="8" id="KW-0249">Electron transport</keyword>
<comment type="cofactor">
    <cofactor evidence="12">
        <name>FAD</name>
        <dbReference type="ChEBI" id="CHEBI:57692"/>
    </cofactor>
    <text evidence="12">Binds 1 FAD per subunit.</text>
</comment>
<feature type="binding site" evidence="12">
    <location>
        <begin position="368"/>
        <end position="371"/>
    </location>
    <ligand>
        <name>FAD</name>
        <dbReference type="ChEBI" id="CHEBI:57692"/>
    </ligand>
</feature>
<dbReference type="Gene3D" id="2.40.30.10">
    <property type="entry name" value="Translation factors"/>
    <property type="match status" value="1"/>
</dbReference>
<feature type="binding site" evidence="12">
    <location>
        <position position="543"/>
    </location>
    <ligand>
        <name>NADP(+)</name>
        <dbReference type="ChEBI" id="CHEBI:58349"/>
    </ligand>
</feature>
<dbReference type="SUPFAM" id="SSF52343">
    <property type="entry name" value="Ferredoxin reductase-like, C-terminal NADP-linked domain"/>
    <property type="match status" value="1"/>
</dbReference>
<evidence type="ECO:0000259" key="14">
    <source>
        <dbReference type="PROSITE" id="PS51384"/>
    </source>
</evidence>
<dbReference type="CDD" id="cd06199">
    <property type="entry name" value="SiR"/>
    <property type="match status" value="1"/>
</dbReference>
<evidence type="ECO:0000313" key="16">
    <source>
        <dbReference type="Proteomes" id="UP000008315"/>
    </source>
</evidence>
<sequence length="581" mass="65232">MMKTPHIPLDAPYSDSQRAWLSGFFAGMHTQMIQSAGSKSQADARIIHILYGTQTGNSEALANDAAASAKAHGLKPIVKSMDEVELDAFGKMEYLLIITSTYGEGEMPDNAQILWEAISSDAAPSLQHMKYSVLALGDTSYDQFCQAGIEWDQRLAELGAERIYDRIDCDVDFEEPAELWISEVIPHMAEGASTTIIVDSDAAMVEAPKYSRKNPFPAKLLVNRLLTAPESSKETRHYEISIAGSDLSYEAGDALCVFPTNCPELVKDILRAINCTGEEEVPVDGELMPLNEALRVHFEIKLPSKELIDEIARRSGDQELNTLLEENDKEKLANYLWGRDTLDLLLQSPDIDISAAEFIALLKPLQHRAYSISSSSKKHPDAVHLTVASVRYQSHDREHKGVCSTFLADLVDETTDVRCFFTPNKVFRVPEDNSLPMIMVGPGTGVAPFRAFLQEREVRQATGKNWLFFGDRNAATDFIYREELEAMQASGLLTRLDLAFSRDQQEKIYVQDRMREHGVELFAWLEQGGYFFVCGDAYRMAKDVDKALHDVIAEQGKMTEQQAIDYVNQLKKDKRYVRDVY</sequence>
<feature type="binding site" evidence="12">
    <location>
        <position position="581"/>
    </location>
    <ligand>
        <name>FAD</name>
        <dbReference type="ChEBI" id="CHEBI:57692"/>
    </ligand>
</feature>
<dbReference type="PROSITE" id="PS51384">
    <property type="entry name" value="FAD_FR"/>
    <property type="match status" value="1"/>
</dbReference>